<proteinExistence type="predicted"/>
<evidence type="ECO:0000313" key="3">
    <source>
        <dbReference type="Proteomes" id="UP000741863"/>
    </source>
</evidence>
<organism evidence="2 3">
    <name type="scientific">Geomicrobium sediminis</name>
    <dbReference type="NCBI Taxonomy" id="1347788"/>
    <lineage>
        <taxon>Bacteria</taxon>
        <taxon>Bacillati</taxon>
        <taxon>Bacillota</taxon>
        <taxon>Bacilli</taxon>
        <taxon>Bacillales</taxon>
        <taxon>Geomicrobium</taxon>
    </lineage>
</organism>
<dbReference type="Proteomes" id="UP000741863">
    <property type="component" value="Unassembled WGS sequence"/>
</dbReference>
<evidence type="ECO:0000256" key="1">
    <source>
        <dbReference type="SAM" id="Coils"/>
    </source>
</evidence>
<dbReference type="EMBL" id="JAFBEC010000002">
    <property type="protein sequence ID" value="MBM7631574.1"/>
    <property type="molecule type" value="Genomic_DNA"/>
</dbReference>
<reference evidence="2 3" key="1">
    <citation type="submission" date="2021-01" db="EMBL/GenBank/DDBJ databases">
        <title>Genomic Encyclopedia of Type Strains, Phase IV (KMG-IV): sequencing the most valuable type-strain genomes for metagenomic binning, comparative biology and taxonomic classification.</title>
        <authorList>
            <person name="Goeker M."/>
        </authorList>
    </citation>
    <scope>NUCLEOTIDE SEQUENCE [LARGE SCALE GENOMIC DNA]</scope>
    <source>
        <strain evidence="2 3">DSM 25540</strain>
    </source>
</reference>
<comment type="caution">
    <text evidence="2">The sequence shown here is derived from an EMBL/GenBank/DDBJ whole genome shotgun (WGS) entry which is preliminary data.</text>
</comment>
<keyword evidence="1" id="KW-0175">Coiled coil</keyword>
<protein>
    <recommendedName>
        <fullName evidence="4">FbpB family small basic protein</fullName>
    </recommendedName>
</protein>
<accession>A0ABS2P8E3</accession>
<gene>
    <name evidence="2" type="ORF">JOD17_000666</name>
</gene>
<feature type="coiled-coil region" evidence="1">
    <location>
        <begin position="16"/>
        <end position="51"/>
    </location>
</feature>
<sequence length="54" mass="6707">MSKLERSMFRRDLEFLRQLQQKITDKERQLEDGLRDQIAHLEQVLDDTRQRNYD</sequence>
<dbReference type="RefSeq" id="WP_204695691.1">
    <property type="nucleotide sequence ID" value="NZ_JAFBEC010000002.1"/>
</dbReference>
<keyword evidence="3" id="KW-1185">Reference proteome</keyword>
<evidence type="ECO:0000313" key="2">
    <source>
        <dbReference type="EMBL" id="MBM7631574.1"/>
    </source>
</evidence>
<evidence type="ECO:0008006" key="4">
    <source>
        <dbReference type="Google" id="ProtNLM"/>
    </source>
</evidence>
<name>A0ABS2P8E3_9BACL</name>